<dbReference type="Gene3D" id="2.60.120.200">
    <property type="match status" value="1"/>
</dbReference>
<sequence>MSLRARCPLFGRSPTRRVRDANASNARSVHVKASPALTTWHNALLLWSLALHIWTSSAQTGVTLTESSFLWLDLQPESYDSATHQWNDRSNGYLDQGAGYASTSHTNAATYNANGYFTFDGTSNYLPLTKPELLTSHKHCAVTVGVWFRSTYSDSELSETGSNSGNWAFLDFDRSEYFNLAIGGKGQIQWSTKHDSTLDDMTTTTNLNTLNDGNWHYAVGTFSDWTSEKVIYVDGLEWYRRTLSTGRGSGLGRGSTNRYGFIGDGSEATSFDGSRNNGYFLGDVALVHCYSIALTPCQVAINYKLLQPTYGSAALSSSWCVTGAKFIHCITRAPAMDSARRSH</sequence>
<evidence type="ECO:0000313" key="2">
    <source>
        <dbReference type="Proteomes" id="UP001190700"/>
    </source>
</evidence>
<gene>
    <name evidence="1" type="ORF">CYMTET_29288</name>
</gene>
<dbReference type="Proteomes" id="UP001190700">
    <property type="component" value="Unassembled WGS sequence"/>
</dbReference>
<protein>
    <recommendedName>
        <fullName evidence="3">LamG-like jellyroll fold domain-containing protein</fullName>
    </recommendedName>
</protein>
<keyword evidence="2" id="KW-1185">Reference proteome</keyword>
<dbReference type="Pfam" id="PF13385">
    <property type="entry name" value="Laminin_G_3"/>
    <property type="match status" value="1"/>
</dbReference>
<name>A0AAE0FL49_9CHLO</name>
<comment type="caution">
    <text evidence="1">The sequence shown here is derived from an EMBL/GenBank/DDBJ whole genome shotgun (WGS) entry which is preliminary data.</text>
</comment>
<dbReference type="AlphaFoldDB" id="A0AAE0FL49"/>
<dbReference type="SUPFAM" id="SSF49899">
    <property type="entry name" value="Concanavalin A-like lectins/glucanases"/>
    <property type="match status" value="1"/>
</dbReference>
<proteinExistence type="predicted"/>
<evidence type="ECO:0008006" key="3">
    <source>
        <dbReference type="Google" id="ProtNLM"/>
    </source>
</evidence>
<dbReference type="InterPro" id="IPR013320">
    <property type="entry name" value="ConA-like_dom_sf"/>
</dbReference>
<organism evidence="1 2">
    <name type="scientific">Cymbomonas tetramitiformis</name>
    <dbReference type="NCBI Taxonomy" id="36881"/>
    <lineage>
        <taxon>Eukaryota</taxon>
        <taxon>Viridiplantae</taxon>
        <taxon>Chlorophyta</taxon>
        <taxon>Pyramimonadophyceae</taxon>
        <taxon>Pyramimonadales</taxon>
        <taxon>Pyramimonadaceae</taxon>
        <taxon>Cymbomonas</taxon>
    </lineage>
</organism>
<reference evidence="1 2" key="1">
    <citation type="journal article" date="2015" name="Genome Biol. Evol.">
        <title>Comparative Genomics of a Bacterivorous Green Alga Reveals Evolutionary Causalities and Consequences of Phago-Mixotrophic Mode of Nutrition.</title>
        <authorList>
            <person name="Burns J.A."/>
            <person name="Paasch A."/>
            <person name="Narechania A."/>
            <person name="Kim E."/>
        </authorList>
    </citation>
    <scope>NUCLEOTIDE SEQUENCE [LARGE SCALE GENOMIC DNA]</scope>
    <source>
        <strain evidence="1 2">PLY_AMNH</strain>
    </source>
</reference>
<accession>A0AAE0FL49</accession>
<evidence type="ECO:0000313" key="1">
    <source>
        <dbReference type="EMBL" id="KAK3261821.1"/>
    </source>
</evidence>
<dbReference type="EMBL" id="LGRX02016637">
    <property type="protein sequence ID" value="KAK3261821.1"/>
    <property type="molecule type" value="Genomic_DNA"/>
</dbReference>